<evidence type="ECO:0000313" key="2">
    <source>
        <dbReference type="Proteomes" id="UP001474120"/>
    </source>
</evidence>
<keyword evidence="2" id="KW-1185">Reference proteome</keyword>
<accession>A0ABU9L7H2</accession>
<comment type="caution">
    <text evidence="1">The sequence shown here is derived from an EMBL/GenBank/DDBJ whole genome shotgun (WGS) entry which is preliminary data.</text>
</comment>
<dbReference type="Proteomes" id="UP001474120">
    <property type="component" value="Unassembled WGS sequence"/>
</dbReference>
<dbReference type="RefSeq" id="WP_342161553.1">
    <property type="nucleotide sequence ID" value="NZ_JBCDNA010000003.1"/>
</dbReference>
<dbReference type="PANTHER" id="PTHR36978:SF4">
    <property type="entry name" value="P-LOOP CONTAINING NUCLEOSIDE TRIPHOSPHATE HYDROLASE PROTEIN"/>
    <property type="match status" value="1"/>
</dbReference>
<protein>
    <submittedName>
        <fullName evidence="1">Sulfotransferase family protein</fullName>
    </submittedName>
</protein>
<proteinExistence type="predicted"/>
<dbReference type="EMBL" id="JBCDNA010000003">
    <property type="protein sequence ID" value="MEL4457390.1"/>
    <property type="molecule type" value="Genomic_DNA"/>
</dbReference>
<reference evidence="1 2" key="1">
    <citation type="submission" date="2024-04" db="EMBL/GenBank/DDBJ databases">
        <title>whole genome sequencing of Lutimonas vermicola strain IMCC1616.</title>
        <authorList>
            <person name="Bae S.S."/>
        </authorList>
    </citation>
    <scope>NUCLEOTIDE SEQUENCE [LARGE SCALE GENOMIC DNA]</scope>
    <source>
        <strain evidence="1 2">IMCC1616</strain>
    </source>
</reference>
<dbReference type="Pfam" id="PF17784">
    <property type="entry name" value="Sulfotransfer_4"/>
    <property type="match status" value="1"/>
</dbReference>
<dbReference type="Gene3D" id="3.40.50.300">
    <property type="entry name" value="P-loop containing nucleotide triphosphate hydrolases"/>
    <property type="match status" value="1"/>
</dbReference>
<dbReference type="InterPro" id="IPR027417">
    <property type="entry name" value="P-loop_NTPase"/>
</dbReference>
<sequence length="226" mass="26788">MPIKVIGAGFPRTGTTTLKRSLEILGYSKTYHMKELLVNPDMLHYWLKLEETHDTDWEGLYEGYEATVDFPSYPWYVEHMNHYPDAKVILTVRDFEDWYKSAYSTVWQAGPQTAGEKIKMLIRILTNPRIRKVVQCIKFVKRQVWDIQFQGRFLDKEFAEKVWYEHIEEVKSKVPADRLLVYDVREGWEPLCKFLDKPVPKDPLPHLNKKENFKTMLAELMKGNMV</sequence>
<name>A0ABU9L7H2_9FLAO</name>
<gene>
    <name evidence="1" type="ORF">AABB81_15900</name>
</gene>
<dbReference type="InterPro" id="IPR040632">
    <property type="entry name" value="Sulfotransfer_4"/>
</dbReference>
<evidence type="ECO:0000313" key="1">
    <source>
        <dbReference type="EMBL" id="MEL4457390.1"/>
    </source>
</evidence>
<dbReference type="SUPFAM" id="SSF52540">
    <property type="entry name" value="P-loop containing nucleoside triphosphate hydrolases"/>
    <property type="match status" value="1"/>
</dbReference>
<dbReference type="PANTHER" id="PTHR36978">
    <property type="entry name" value="P-LOOP CONTAINING NUCLEOTIDE TRIPHOSPHATE HYDROLASE"/>
    <property type="match status" value="1"/>
</dbReference>
<organism evidence="1 2">
    <name type="scientific">Lutimonas vermicola</name>
    <dbReference type="NCBI Taxonomy" id="414288"/>
    <lineage>
        <taxon>Bacteria</taxon>
        <taxon>Pseudomonadati</taxon>
        <taxon>Bacteroidota</taxon>
        <taxon>Flavobacteriia</taxon>
        <taxon>Flavobacteriales</taxon>
        <taxon>Flavobacteriaceae</taxon>
        <taxon>Lutimonas</taxon>
    </lineage>
</organism>